<evidence type="ECO:0000256" key="1">
    <source>
        <dbReference type="SAM" id="SignalP"/>
    </source>
</evidence>
<organism evidence="2 3">
    <name type="scientific">Parnassius mnemosyne</name>
    <name type="common">clouded apollo</name>
    <dbReference type="NCBI Taxonomy" id="213953"/>
    <lineage>
        <taxon>Eukaryota</taxon>
        <taxon>Metazoa</taxon>
        <taxon>Ecdysozoa</taxon>
        <taxon>Arthropoda</taxon>
        <taxon>Hexapoda</taxon>
        <taxon>Insecta</taxon>
        <taxon>Pterygota</taxon>
        <taxon>Neoptera</taxon>
        <taxon>Endopterygota</taxon>
        <taxon>Lepidoptera</taxon>
        <taxon>Glossata</taxon>
        <taxon>Ditrysia</taxon>
        <taxon>Papilionoidea</taxon>
        <taxon>Papilionidae</taxon>
        <taxon>Parnassiinae</taxon>
        <taxon>Parnassini</taxon>
        <taxon>Parnassius</taxon>
        <taxon>Driopa</taxon>
    </lineage>
</organism>
<feature type="chain" id="PRO_5043359592" evidence="1">
    <location>
        <begin position="18"/>
        <end position="156"/>
    </location>
</feature>
<dbReference type="EMBL" id="CAVLGL010000088">
    <property type="protein sequence ID" value="CAK1593144.1"/>
    <property type="molecule type" value="Genomic_DNA"/>
</dbReference>
<keyword evidence="1" id="KW-0732">Signal</keyword>
<evidence type="ECO:0000313" key="2">
    <source>
        <dbReference type="EMBL" id="CAK1593144.1"/>
    </source>
</evidence>
<sequence>MFINILFVTLLLKVITAQYQLQPYSPKSPIELATSSIVDTLTGRVSPRIPSPSTPLEEIILCRNLAAQIESAALAKLKRNALKRPIFGQVAGPLLDKIAIICRCPVCQSTNSYSTSNSGIISNPPPSAFNAPNIVLLSSPGSAPSPKMNQIQSSYY</sequence>
<evidence type="ECO:0000313" key="3">
    <source>
        <dbReference type="Proteomes" id="UP001314205"/>
    </source>
</evidence>
<accession>A0AAV1LDN0</accession>
<comment type="caution">
    <text evidence="2">The sequence shown here is derived from an EMBL/GenBank/DDBJ whole genome shotgun (WGS) entry which is preliminary data.</text>
</comment>
<dbReference type="AlphaFoldDB" id="A0AAV1LDN0"/>
<proteinExistence type="predicted"/>
<keyword evidence="3" id="KW-1185">Reference proteome</keyword>
<gene>
    <name evidence="2" type="ORF">PARMNEM_LOCUS12977</name>
</gene>
<dbReference type="Proteomes" id="UP001314205">
    <property type="component" value="Unassembled WGS sequence"/>
</dbReference>
<name>A0AAV1LDN0_9NEOP</name>
<protein>
    <submittedName>
        <fullName evidence="2">Uncharacterized protein</fullName>
    </submittedName>
</protein>
<feature type="signal peptide" evidence="1">
    <location>
        <begin position="1"/>
        <end position="17"/>
    </location>
</feature>
<reference evidence="2 3" key="1">
    <citation type="submission" date="2023-11" db="EMBL/GenBank/DDBJ databases">
        <authorList>
            <person name="Hedman E."/>
            <person name="Englund M."/>
            <person name="Stromberg M."/>
            <person name="Nyberg Akerstrom W."/>
            <person name="Nylinder S."/>
            <person name="Jareborg N."/>
            <person name="Kallberg Y."/>
            <person name="Kronander E."/>
        </authorList>
    </citation>
    <scope>NUCLEOTIDE SEQUENCE [LARGE SCALE GENOMIC DNA]</scope>
</reference>